<protein>
    <submittedName>
        <fullName evidence="2">Uncharacterized protein</fullName>
    </submittedName>
</protein>
<feature type="transmembrane region" description="Helical" evidence="1">
    <location>
        <begin position="49"/>
        <end position="67"/>
    </location>
</feature>
<dbReference type="AlphaFoldDB" id="A0AAW0L716"/>
<keyword evidence="1" id="KW-1133">Transmembrane helix</keyword>
<proteinExistence type="predicted"/>
<name>A0AAW0L716_QUESU</name>
<reference evidence="2 3" key="1">
    <citation type="journal article" date="2018" name="Sci. Data">
        <title>The draft genome sequence of cork oak.</title>
        <authorList>
            <person name="Ramos A.M."/>
            <person name="Usie A."/>
            <person name="Barbosa P."/>
            <person name="Barros P.M."/>
            <person name="Capote T."/>
            <person name="Chaves I."/>
            <person name="Simoes F."/>
            <person name="Abreu I."/>
            <person name="Carrasquinho I."/>
            <person name="Faro C."/>
            <person name="Guimaraes J.B."/>
            <person name="Mendonca D."/>
            <person name="Nobrega F."/>
            <person name="Rodrigues L."/>
            <person name="Saibo N.J.M."/>
            <person name="Varela M.C."/>
            <person name="Egas C."/>
            <person name="Matos J."/>
            <person name="Miguel C.M."/>
            <person name="Oliveira M.M."/>
            <person name="Ricardo C.P."/>
            <person name="Goncalves S."/>
        </authorList>
    </citation>
    <scope>NUCLEOTIDE SEQUENCE [LARGE SCALE GENOMIC DNA]</scope>
    <source>
        <strain evidence="3">cv. HL8</strain>
    </source>
</reference>
<keyword evidence="1" id="KW-0812">Transmembrane</keyword>
<dbReference type="Proteomes" id="UP000237347">
    <property type="component" value="Unassembled WGS sequence"/>
</dbReference>
<keyword evidence="1" id="KW-0472">Membrane</keyword>
<organism evidence="2 3">
    <name type="scientific">Quercus suber</name>
    <name type="common">Cork oak</name>
    <dbReference type="NCBI Taxonomy" id="58331"/>
    <lineage>
        <taxon>Eukaryota</taxon>
        <taxon>Viridiplantae</taxon>
        <taxon>Streptophyta</taxon>
        <taxon>Embryophyta</taxon>
        <taxon>Tracheophyta</taxon>
        <taxon>Spermatophyta</taxon>
        <taxon>Magnoliopsida</taxon>
        <taxon>eudicotyledons</taxon>
        <taxon>Gunneridae</taxon>
        <taxon>Pentapetalae</taxon>
        <taxon>rosids</taxon>
        <taxon>fabids</taxon>
        <taxon>Fagales</taxon>
        <taxon>Fagaceae</taxon>
        <taxon>Quercus</taxon>
    </lineage>
</organism>
<dbReference type="EMBL" id="PKMF04000148">
    <property type="protein sequence ID" value="KAK7846897.1"/>
    <property type="molecule type" value="Genomic_DNA"/>
</dbReference>
<gene>
    <name evidence="2" type="ORF">CFP56_007314</name>
</gene>
<evidence type="ECO:0000313" key="2">
    <source>
        <dbReference type="EMBL" id="KAK7846897.1"/>
    </source>
</evidence>
<accession>A0AAW0L716</accession>
<evidence type="ECO:0000313" key="3">
    <source>
        <dbReference type="Proteomes" id="UP000237347"/>
    </source>
</evidence>
<sequence>MDLASVLTVFMAHPHRFRTPSPGRRAGAASRVVVVHTNKTFPLIEIQCYSFLFFVYLITTFPIRCILNKPTKPTMSLHLPLLCISHHNPPNPIHSQQTSVAFEISNPVFIFVFIVLVNPKVLPFVMI</sequence>
<keyword evidence="3" id="KW-1185">Reference proteome</keyword>
<comment type="caution">
    <text evidence="2">The sequence shown here is derived from an EMBL/GenBank/DDBJ whole genome shotgun (WGS) entry which is preliminary data.</text>
</comment>
<evidence type="ECO:0000256" key="1">
    <source>
        <dbReference type="SAM" id="Phobius"/>
    </source>
</evidence>